<sequence>MAKVGSAHIGFGKRVEEGENIFFISKGTTSIKTEFSLESINECPLIAKAVEYVISLTKYFGFSRTIFDRTTTVDEQYGICGGEEEDEEESENDDDDAEEEDYESELWSEGEDDKEEDKIEQNEYITTRQEFQEKKLVYMDASTQTTNYLARIQY</sequence>
<dbReference type="Proteomes" id="UP000682733">
    <property type="component" value="Unassembled WGS sequence"/>
</dbReference>
<evidence type="ECO:0000313" key="2">
    <source>
        <dbReference type="EMBL" id="CAF0941939.1"/>
    </source>
</evidence>
<feature type="compositionally biased region" description="Acidic residues" evidence="1">
    <location>
        <begin position="82"/>
        <end position="115"/>
    </location>
</feature>
<proteinExistence type="predicted"/>
<reference evidence="3" key="1">
    <citation type="submission" date="2021-02" db="EMBL/GenBank/DDBJ databases">
        <authorList>
            <person name="Nowell W R."/>
        </authorList>
    </citation>
    <scope>NUCLEOTIDE SEQUENCE</scope>
</reference>
<protein>
    <submittedName>
        <fullName evidence="3">Uncharacterized protein</fullName>
    </submittedName>
</protein>
<dbReference type="AlphaFoldDB" id="A0A8S2IDR5"/>
<dbReference type="EMBL" id="CAJNOK010004570">
    <property type="protein sequence ID" value="CAF0941939.1"/>
    <property type="molecule type" value="Genomic_DNA"/>
</dbReference>
<gene>
    <name evidence="2" type="ORF">OVA965_LOCUS11683</name>
    <name evidence="3" type="ORF">TMI583_LOCUS11687</name>
</gene>
<dbReference type="EMBL" id="CAJOBA010004575">
    <property type="protein sequence ID" value="CAF3716971.1"/>
    <property type="molecule type" value="Genomic_DNA"/>
</dbReference>
<evidence type="ECO:0000256" key="1">
    <source>
        <dbReference type="SAM" id="MobiDB-lite"/>
    </source>
</evidence>
<evidence type="ECO:0000313" key="4">
    <source>
        <dbReference type="Proteomes" id="UP000682733"/>
    </source>
</evidence>
<evidence type="ECO:0000313" key="3">
    <source>
        <dbReference type="EMBL" id="CAF3716971.1"/>
    </source>
</evidence>
<organism evidence="3 4">
    <name type="scientific">Didymodactylos carnosus</name>
    <dbReference type="NCBI Taxonomy" id="1234261"/>
    <lineage>
        <taxon>Eukaryota</taxon>
        <taxon>Metazoa</taxon>
        <taxon>Spiralia</taxon>
        <taxon>Gnathifera</taxon>
        <taxon>Rotifera</taxon>
        <taxon>Eurotatoria</taxon>
        <taxon>Bdelloidea</taxon>
        <taxon>Philodinida</taxon>
        <taxon>Philodinidae</taxon>
        <taxon>Didymodactylos</taxon>
    </lineage>
</organism>
<name>A0A8S2IDR5_9BILA</name>
<comment type="caution">
    <text evidence="3">The sequence shown here is derived from an EMBL/GenBank/DDBJ whole genome shotgun (WGS) entry which is preliminary data.</text>
</comment>
<accession>A0A8S2IDR5</accession>
<feature type="region of interest" description="Disordered" evidence="1">
    <location>
        <begin position="78"/>
        <end position="122"/>
    </location>
</feature>
<dbReference type="Proteomes" id="UP000677228">
    <property type="component" value="Unassembled WGS sequence"/>
</dbReference>